<comment type="caution">
    <text evidence="1">The sequence shown here is derived from an EMBL/GenBank/DDBJ whole genome shotgun (WGS) entry which is preliminary data.</text>
</comment>
<dbReference type="Proteomes" id="UP000828390">
    <property type="component" value="Unassembled WGS sequence"/>
</dbReference>
<dbReference type="AlphaFoldDB" id="A0A9D4MG27"/>
<gene>
    <name evidence="1" type="ORF">DPMN_038745</name>
</gene>
<sequence length="52" mass="5778">MVTCKSPSGSTHTKVARLRQDHVLCSETELKIILVVCETTVEKHLKQANSLN</sequence>
<evidence type="ECO:0000313" key="2">
    <source>
        <dbReference type="Proteomes" id="UP000828390"/>
    </source>
</evidence>
<dbReference type="EMBL" id="JAIWYP010000002">
    <property type="protein sequence ID" value="KAH3875479.1"/>
    <property type="molecule type" value="Genomic_DNA"/>
</dbReference>
<keyword evidence="2" id="KW-1185">Reference proteome</keyword>
<protein>
    <submittedName>
        <fullName evidence="1">Uncharacterized protein</fullName>
    </submittedName>
</protein>
<evidence type="ECO:0000313" key="1">
    <source>
        <dbReference type="EMBL" id="KAH3875479.1"/>
    </source>
</evidence>
<organism evidence="1 2">
    <name type="scientific">Dreissena polymorpha</name>
    <name type="common">Zebra mussel</name>
    <name type="synonym">Mytilus polymorpha</name>
    <dbReference type="NCBI Taxonomy" id="45954"/>
    <lineage>
        <taxon>Eukaryota</taxon>
        <taxon>Metazoa</taxon>
        <taxon>Spiralia</taxon>
        <taxon>Lophotrochozoa</taxon>
        <taxon>Mollusca</taxon>
        <taxon>Bivalvia</taxon>
        <taxon>Autobranchia</taxon>
        <taxon>Heteroconchia</taxon>
        <taxon>Euheterodonta</taxon>
        <taxon>Imparidentia</taxon>
        <taxon>Neoheterodontei</taxon>
        <taxon>Myida</taxon>
        <taxon>Dreissenoidea</taxon>
        <taxon>Dreissenidae</taxon>
        <taxon>Dreissena</taxon>
    </lineage>
</organism>
<reference evidence="1" key="2">
    <citation type="submission" date="2020-11" db="EMBL/GenBank/DDBJ databases">
        <authorList>
            <person name="McCartney M.A."/>
            <person name="Auch B."/>
            <person name="Kono T."/>
            <person name="Mallez S."/>
            <person name="Becker A."/>
            <person name="Gohl D.M."/>
            <person name="Silverstein K.A.T."/>
            <person name="Koren S."/>
            <person name="Bechman K.B."/>
            <person name="Herman A."/>
            <person name="Abrahante J.E."/>
            <person name="Garbe J."/>
        </authorList>
    </citation>
    <scope>NUCLEOTIDE SEQUENCE</scope>
    <source>
        <strain evidence="1">Duluth1</strain>
        <tissue evidence="1">Whole animal</tissue>
    </source>
</reference>
<name>A0A9D4MG27_DREPO</name>
<accession>A0A9D4MG27</accession>
<proteinExistence type="predicted"/>
<reference evidence="1" key="1">
    <citation type="journal article" date="2019" name="bioRxiv">
        <title>The Genome of the Zebra Mussel, Dreissena polymorpha: A Resource for Invasive Species Research.</title>
        <authorList>
            <person name="McCartney M.A."/>
            <person name="Auch B."/>
            <person name="Kono T."/>
            <person name="Mallez S."/>
            <person name="Zhang Y."/>
            <person name="Obille A."/>
            <person name="Becker A."/>
            <person name="Abrahante J.E."/>
            <person name="Garbe J."/>
            <person name="Badalamenti J.P."/>
            <person name="Herman A."/>
            <person name="Mangelson H."/>
            <person name="Liachko I."/>
            <person name="Sullivan S."/>
            <person name="Sone E.D."/>
            <person name="Koren S."/>
            <person name="Silverstein K.A.T."/>
            <person name="Beckman K.B."/>
            <person name="Gohl D.M."/>
        </authorList>
    </citation>
    <scope>NUCLEOTIDE SEQUENCE</scope>
    <source>
        <strain evidence="1">Duluth1</strain>
        <tissue evidence="1">Whole animal</tissue>
    </source>
</reference>